<dbReference type="Gene3D" id="3.30.10.30">
    <property type="entry name" value="DYRK"/>
    <property type="match status" value="1"/>
</dbReference>
<dbReference type="Gene3D" id="3.30.200.20">
    <property type="entry name" value="Phosphorylase Kinase, domain 1"/>
    <property type="match status" value="1"/>
</dbReference>
<keyword evidence="4" id="KW-0808">Transferase</keyword>
<accession>A0A367JTV3</accession>
<dbReference type="CDD" id="cd14210">
    <property type="entry name" value="PKc_DYRK"/>
    <property type="match status" value="1"/>
</dbReference>
<evidence type="ECO:0000313" key="13">
    <source>
        <dbReference type="EMBL" id="RCH93279.1"/>
    </source>
</evidence>
<organism evidence="13 14">
    <name type="scientific">Rhizopus azygosporus</name>
    <name type="common">Rhizopus microsporus var. azygosporus</name>
    <dbReference type="NCBI Taxonomy" id="86630"/>
    <lineage>
        <taxon>Eukaryota</taxon>
        <taxon>Fungi</taxon>
        <taxon>Fungi incertae sedis</taxon>
        <taxon>Mucoromycota</taxon>
        <taxon>Mucoromycotina</taxon>
        <taxon>Mucoromycetes</taxon>
        <taxon>Mucorales</taxon>
        <taxon>Mucorineae</taxon>
        <taxon>Rhizopodaceae</taxon>
        <taxon>Rhizopus</taxon>
    </lineage>
</organism>
<evidence type="ECO:0000256" key="4">
    <source>
        <dbReference type="ARBA" id="ARBA00022679"/>
    </source>
</evidence>
<evidence type="ECO:0000256" key="7">
    <source>
        <dbReference type="ARBA" id="ARBA00022840"/>
    </source>
</evidence>
<evidence type="ECO:0000256" key="5">
    <source>
        <dbReference type="ARBA" id="ARBA00022741"/>
    </source>
</evidence>
<proteinExistence type="inferred from homology"/>
<keyword evidence="5" id="KW-0547">Nucleotide-binding</keyword>
<dbReference type="GO" id="GO:0004712">
    <property type="term" value="F:protein serine/threonine/tyrosine kinase activity"/>
    <property type="evidence" value="ECO:0007669"/>
    <property type="project" value="UniProtKB-EC"/>
</dbReference>
<keyword evidence="7" id="KW-0067">ATP-binding</keyword>
<evidence type="ECO:0000256" key="11">
    <source>
        <dbReference type="SAM" id="MobiDB-lite"/>
    </source>
</evidence>
<dbReference type="GO" id="GO:0005524">
    <property type="term" value="F:ATP binding"/>
    <property type="evidence" value="ECO:0007669"/>
    <property type="project" value="UniProtKB-KW"/>
</dbReference>
<dbReference type="PROSITE" id="PS00108">
    <property type="entry name" value="PROTEIN_KINASE_ST"/>
    <property type="match status" value="1"/>
</dbReference>
<feature type="compositionally biased region" description="Polar residues" evidence="11">
    <location>
        <begin position="878"/>
        <end position="888"/>
    </location>
</feature>
<evidence type="ECO:0000256" key="10">
    <source>
        <dbReference type="ARBA" id="ARBA00051680"/>
    </source>
</evidence>
<dbReference type="EMBL" id="PJQL01000717">
    <property type="protein sequence ID" value="RCH93279.1"/>
    <property type="molecule type" value="Genomic_DNA"/>
</dbReference>
<comment type="catalytic activity">
    <reaction evidence="8">
        <text>L-seryl-[protein] + ATP = O-phospho-L-seryl-[protein] + ADP + H(+)</text>
        <dbReference type="Rhea" id="RHEA:17989"/>
        <dbReference type="Rhea" id="RHEA-COMP:9863"/>
        <dbReference type="Rhea" id="RHEA-COMP:11604"/>
        <dbReference type="ChEBI" id="CHEBI:15378"/>
        <dbReference type="ChEBI" id="CHEBI:29999"/>
        <dbReference type="ChEBI" id="CHEBI:30616"/>
        <dbReference type="ChEBI" id="CHEBI:83421"/>
        <dbReference type="ChEBI" id="CHEBI:456216"/>
        <dbReference type="EC" id="2.7.12.1"/>
    </reaction>
</comment>
<dbReference type="AlphaFoldDB" id="A0A367JTV3"/>
<feature type="compositionally biased region" description="Polar residues" evidence="11">
    <location>
        <begin position="232"/>
        <end position="244"/>
    </location>
</feature>
<feature type="compositionally biased region" description="Low complexity" evidence="11">
    <location>
        <begin position="321"/>
        <end position="335"/>
    </location>
</feature>
<evidence type="ECO:0000259" key="12">
    <source>
        <dbReference type="PROSITE" id="PS50011"/>
    </source>
</evidence>
<evidence type="ECO:0000256" key="8">
    <source>
        <dbReference type="ARBA" id="ARBA00049003"/>
    </source>
</evidence>
<sequence length="946" mass="106762">MIMSDSQLFTEYKPSTSSTSLSQEPWNKVQSSYAAKRKQIQEERMKQLKELEDKVTETTNWNNQKRKEWIYTSRGPIIDEEQPQKLKTNHLEDATLEDLEDLIAASAKRLASYRLRNQKSTTQKSSDEIGRWKELLEDGVTTPSTTTSSSSSQHDRLSSTKHYNSDPIEPTITSPLEKSSSYLRVKSIFENNGSSNSNENRHSWKKNAIDTSSIIATRSTVSNASPKIESPRISSSTTPRATTHNLRKLSRISPQQDQPRTRKLSSLSTLHNDDQKSIDEYLKSYKQNNSTISSSNNNNNNSTTVAKRKVKLSITSNMSTTTANSTSITNTTAATVKKPKESKSGTVVKRKRGKTLPGSLATPPAVAPLTLPPMKVEPLIIPLSKHTRNLPKTPTRIPLPGSTSISRSIAKQANDDEPSKPTVMKSSKSKTTTHQLRKPKSNTILTPKLQVSKSNKSTDENLLRKNSMTDSTAPQPVATGSTSIATSSALRVTNLTNSVSSKSILASNSKRKVSTLQERLQGMVNESKSWTAQLEQEKTGGKSEIVLRGKGLAPTESEKKTTAIPKVLMRVAMTPEAAQKLYQFNLTSYEKVEMMKYDHIYFVGHHAQKRPASPSNSAYNYGYDDERGDYIIQLRDHLDYRYEILEVMGKGSFGQVLKCYDHRSGQTVAVKIIRNKKRFHAQALVEIKILKDLIAWDPDDKHNNVRMLGHFMFRNHLCIAFECLSINLYEFIKSNGFHGFSMGLIRRFATQLLNSLVLLHKHKLIHCDLKPENILLKHPTKSTIKVIDFGSSCLESEKVYTYIQSRFYRSPEVIMGMNYNMAIDMWSTGCILAELHTGYPLFPGENEQEQLACIMEVLGVPEPYLIEKSSRRKLFFDSQGNPRITPNSKGRKRRPGTKTLEHALNMPDESFIDFVSKCLIWDPEKRMTPEEALKHSWMTKSYSKKH</sequence>
<dbReference type="InterPro" id="IPR011009">
    <property type="entry name" value="Kinase-like_dom_sf"/>
</dbReference>
<evidence type="ECO:0000256" key="6">
    <source>
        <dbReference type="ARBA" id="ARBA00022777"/>
    </source>
</evidence>
<evidence type="ECO:0000256" key="2">
    <source>
        <dbReference type="ARBA" id="ARBA00013203"/>
    </source>
</evidence>
<feature type="region of interest" description="Disordered" evidence="11">
    <location>
        <begin position="217"/>
        <end position="272"/>
    </location>
</feature>
<dbReference type="GO" id="GO:0005737">
    <property type="term" value="C:cytoplasm"/>
    <property type="evidence" value="ECO:0007669"/>
    <property type="project" value="TreeGrafter"/>
</dbReference>
<dbReference type="Gene3D" id="1.10.510.10">
    <property type="entry name" value="Transferase(Phosphotransferase) domain 1"/>
    <property type="match status" value="1"/>
</dbReference>
<dbReference type="SMART" id="SM00220">
    <property type="entry name" value="S_TKc"/>
    <property type="match status" value="1"/>
</dbReference>
<dbReference type="PROSITE" id="PS50011">
    <property type="entry name" value="PROTEIN_KINASE_DOM"/>
    <property type="match status" value="1"/>
</dbReference>
<dbReference type="InterPro" id="IPR000719">
    <property type="entry name" value="Prot_kinase_dom"/>
</dbReference>
<feature type="compositionally biased region" description="Low complexity" evidence="11">
    <location>
        <begin position="420"/>
        <end position="433"/>
    </location>
</feature>
<dbReference type="SUPFAM" id="SSF56112">
    <property type="entry name" value="Protein kinase-like (PK-like)"/>
    <property type="match status" value="1"/>
</dbReference>
<dbReference type="STRING" id="86630.A0A367JTV3"/>
<keyword evidence="6" id="KW-0418">Kinase</keyword>
<feature type="region of interest" description="Disordered" evidence="11">
    <location>
        <begin position="387"/>
        <end position="482"/>
    </location>
</feature>
<keyword evidence="3" id="KW-0723">Serine/threonine-protein kinase</keyword>
<dbReference type="GO" id="GO:0004674">
    <property type="term" value="F:protein serine/threonine kinase activity"/>
    <property type="evidence" value="ECO:0007669"/>
    <property type="project" value="UniProtKB-KW"/>
</dbReference>
<comment type="catalytic activity">
    <reaction evidence="9">
        <text>L-threonyl-[protein] + ATP = O-phospho-L-threonyl-[protein] + ADP + H(+)</text>
        <dbReference type="Rhea" id="RHEA:46608"/>
        <dbReference type="Rhea" id="RHEA-COMP:11060"/>
        <dbReference type="Rhea" id="RHEA-COMP:11605"/>
        <dbReference type="ChEBI" id="CHEBI:15378"/>
        <dbReference type="ChEBI" id="CHEBI:30013"/>
        <dbReference type="ChEBI" id="CHEBI:30616"/>
        <dbReference type="ChEBI" id="CHEBI:61977"/>
        <dbReference type="ChEBI" id="CHEBI:456216"/>
        <dbReference type="EC" id="2.7.12.1"/>
    </reaction>
</comment>
<keyword evidence="14" id="KW-1185">Reference proteome</keyword>
<dbReference type="Pfam" id="PF00069">
    <property type="entry name" value="Pkinase"/>
    <property type="match status" value="1"/>
</dbReference>
<feature type="compositionally biased region" description="Polar residues" evidence="11">
    <location>
        <begin position="441"/>
        <end position="455"/>
    </location>
</feature>
<evidence type="ECO:0000313" key="14">
    <source>
        <dbReference type="Proteomes" id="UP000252139"/>
    </source>
</evidence>
<dbReference type="FunFam" id="3.30.200.20:FF:000087">
    <property type="entry name" value="Dual specificity tyrosine-phosphorylation-regulated kinase 1A"/>
    <property type="match status" value="1"/>
</dbReference>
<comment type="caution">
    <text evidence="13">The sequence shown here is derived from an EMBL/GenBank/DDBJ whole genome shotgun (WGS) entry which is preliminary data.</text>
</comment>
<dbReference type="GO" id="GO:0005856">
    <property type="term" value="C:cytoskeleton"/>
    <property type="evidence" value="ECO:0007669"/>
    <property type="project" value="TreeGrafter"/>
</dbReference>
<dbReference type="PANTHER" id="PTHR24058">
    <property type="entry name" value="DUAL SPECIFICITY PROTEIN KINASE"/>
    <property type="match status" value="1"/>
</dbReference>
<evidence type="ECO:0000256" key="9">
    <source>
        <dbReference type="ARBA" id="ARBA00049308"/>
    </source>
</evidence>
<comment type="catalytic activity">
    <reaction evidence="10">
        <text>L-tyrosyl-[protein] + ATP = O-phospho-L-tyrosyl-[protein] + ADP + H(+)</text>
        <dbReference type="Rhea" id="RHEA:10596"/>
        <dbReference type="Rhea" id="RHEA-COMP:10136"/>
        <dbReference type="Rhea" id="RHEA-COMP:20101"/>
        <dbReference type="ChEBI" id="CHEBI:15378"/>
        <dbReference type="ChEBI" id="CHEBI:30616"/>
        <dbReference type="ChEBI" id="CHEBI:46858"/>
        <dbReference type="ChEBI" id="CHEBI:61978"/>
        <dbReference type="ChEBI" id="CHEBI:456216"/>
        <dbReference type="EC" id="2.7.12.1"/>
    </reaction>
</comment>
<dbReference type="FunFam" id="1.10.510.10:FF:000112">
    <property type="entry name" value="Putative dual specificity tyrosine-phosphorylation-regulated kinase 2"/>
    <property type="match status" value="1"/>
</dbReference>
<evidence type="ECO:0000256" key="1">
    <source>
        <dbReference type="ARBA" id="ARBA00008867"/>
    </source>
</evidence>
<dbReference type="PANTHER" id="PTHR24058:SF22">
    <property type="entry name" value="DUAL SPECIFICITY TYROSINE-PHOSPHORYLATION-REGULATED KINASE 4"/>
    <property type="match status" value="1"/>
</dbReference>
<feature type="compositionally biased region" description="Polar residues" evidence="11">
    <location>
        <begin position="401"/>
        <end position="411"/>
    </location>
</feature>
<reference evidence="13 14" key="1">
    <citation type="journal article" date="2018" name="G3 (Bethesda)">
        <title>Phylogenetic and Phylogenomic Definition of Rhizopus Species.</title>
        <authorList>
            <person name="Gryganskyi A.P."/>
            <person name="Golan J."/>
            <person name="Dolatabadi S."/>
            <person name="Mondo S."/>
            <person name="Robb S."/>
            <person name="Idnurm A."/>
            <person name="Muszewska A."/>
            <person name="Steczkiewicz K."/>
            <person name="Masonjones S."/>
            <person name="Liao H.L."/>
            <person name="Gajdeczka M.T."/>
            <person name="Anike F."/>
            <person name="Vuek A."/>
            <person name="Anishchenko I.M."/>
            <person name="Voigt K."/>
            <person name="de Hoog G.S."/>
            <person name="Smith M.E."/>
            <person name="Heitman J."/>
            <person name="Vilgalys R."/>
            <person name="Stajich J.E."/>
        </authorList>
    </citation>
    <scope>NUCLEOTIDE SEQUENCE [LARGE SCALE GENOMIC DNA]</scope>
    <source>
        <strain evidence="13 14">CBS 357.93</strain>
    </source>
</reference>
<name>A0A367JTV3_RHIAZ</name>
<comment type="similarity">
    <text evidence="1">Belongs to the protein kinase superfamily. CMGC Ser/Thr protein kinase family. MNB/DYRK subfamily.</text>
</comment>
<gene>
    <name evidence="13" type="ORF">CU097_011887</name>
</gene>
<dbReference type="OrthoDB" id="9332038at2759"/>
<dbReference type="Proteomes" id="UP000252139">
    <property type="component" value="Unassembled WGS sequence"/>
</dbReference>
<dbReference type="InterPro" id="IPR042521">
    <property type="entry name" value="DYRK"/>
</dbReference>
<feature type="compositionally biased region" description="Polar residues" evidence="11">
    <location>
        <begin position="464"/>
        <end position="474"/>
    </location>
</feature>
<feature type="region of interest" description="Disordered" evidence="11">
    <location>
        <begin position="137"/>
        <end position="177"/>
    </location>
</feature>
<evidence type="ECO:0000256" key="3">
    <source>
        <dbReference type="ARBA" id="ARBA00022527"/>
    </source>
</evidence>
<feature type="compositionally biased region" description="Polar residues" evidence="11">
    <location>
        <begin position="252"/>
        <end position="270"/>
    </location>
</feature>
<feature type="region of interest" description="Disordered" evidence="11">
    <location>
        <begin position="1"/>
        <end position="27"/>
    </location>
</feature>
<dbReference type="EC" id="2.7.12.1" evidence="2"/>
<feature type="region of interest" description="Disordered" evidence="11">
    <location>
        <begin position="321"/>
        <end position="361"/>
    </location>
</feature>
<feature type="domain" description="Protein kinase" evidence="12">
    <location>
        <begin position="642"/>
        <end position="938"/>
    </location>
</feature>
<feature type="compositionally biased region" description="Low complexity" evidence="11">
    <location>
        <begin position="141"/>
        <end position="152"/>
    </location>
</feature>
<dbReference type="InterPro" id="IPR050494">
    <property type="entry name" value="Ser_Thr_dual-spec_kinase"/>
</dbReference>
<protein>
    <recommendedName>
        <fullName evidence="2">dual-specificity kinase</fullName>
        <ecNumber evidence="2">2.7.12.1</ecNumber>
    </recommendedName>
</protein>
<dbReference type="InterPro" id="IPR008271">
    <property type="entry name" value="Ser/Thr_kinase_AS"/>
</dbReference>
<feature type="region of interest" description="Disordered" evidence="11">
    <location>
        <begin position="877"/>
        <end position="896"/>
    </location>
</feature>